<evidence type="ECO:0000259" key="1">
    <source>
        <dbReference type="Pfam" id="PF04149"/>
    </source>
</evidence>
<feature type="domain" description="DUF397" evidence="1">
    <location>
        <begin position="2"/>
        <end position="18"/>
    </location>
</feature>
<feature type="domain" description="DUF397" evidence="1">
    <location>
        <begin position="37"/>
        <end position="89"/>
    </location>
</feature>
<sequence>MNWYKSSYSQASGDCVEVAWHKSTHRAASNPNCVEVAWHKSSYSGPNDPNCVEIAETPGTTFVRDTQHRHLGALAFGATEWRSFVDGLKRGDLA</sequence>
<evidence type="ECO:0000313" key="3">
    <source>
        <dbReference type="Proteomes" id="UP000215005"/>
    </source>
</evidence>
<reference evidence="2 3" key="1">
    <citation type="submission" date="2017-08" db="EMBL/GenBank/DDBJ databases">
        <title>The complete genome sequence of Nocardiopsis gilva YIM 90087.</title>
        <authorList>
            <person name="Yin M."/>
            <person name="Tang S."/>
        </authorList>
    </citation>
    <scope>NUCLEOTIDE SEQUENCE [LARGE SCALE GENOMIC DNA]</scope>
    <source>
        <strain evidence="2 3">YIM 90087</strain>
    </source>
</reference>
<dbReference type="InterPro" id="IPR007278">
    <property type="entry name" value="DUF397"/>
</dbReference>
<proteinExistence type="predicted"/>
<keyword evidence="3" id="KW-1185">Reference proteome</keyword>
<dbReference type="KEGG" id="ngv:CDO52_14605"/>
<name>A0A223S6V5_9ACTN</name>
<evidence type="ECO:0000313" key="2">
    <source>
        <dbReference type="EMBL" id="ASU83851.1"/>
    </source>
</evidence>
<gene>
    <name evidence="2" type="ORF">CDO52_14605</name>
</gene>
<dbReference type="Pfam" id="PF04149">
    <property type="entry name" value="DUF397"/>
    <property type="match status" value="2"/>
</dbReference>
<dbReference type="Proteomes" id="UP000215005">
    <property type="component" value="Chromosome"/>
</dbReference>
<dbReference type="RefSeq" id="WP_083919883.1">
    <property type="nucleotide sequence ID" value="NZ_ANBG01000204.1"/>
</dbReference>
<accession>A0A223S6V5</accession>
<organism evidence="2 3">
    <name type="scientific">Nocardiopsis gilva YIM 90087</name>
    <dbReference type="NCBI Taxonomy" id="1235441"/>
    <lineage>
        <taxon>Bacteria</taxon>
        <taxon>Bacillati</taxon>
        <taxon>Actinomycetota</taxon>
        <taxon>Actinomycetes</taxon>
        <taxon>Streptosporangiales</taxon>
        <taxon>Nocardiopsidaceae</taxon>
        <taxon>Nocardiopsis</taxon>
    </lineage>
</organism>
<dbReference type="AlphaFoldDB" id="A0A223S6V5"/>
<dbReference type="EMBL" id="CP022753">
    <property type="protein sequence ID" value="ASU83851.1"/>
    <property type="molecule type" value="Genomic_DNA"/>
</dbReference>
<dbReference type="OrthoDB" id="3436700at2"/>
<protein>
    <submittedName>
        <fullName evidence="2">DUF397 domain-containing protein</fullName>
    </submittedName>
</protein>